<sequence>MNHFAEELKHNKQESEDALTVDLVYSLSPEKIPKYKKTLFEFYDLLSNSWIKKNLTKLRNFSAYLGIGIKQLQFQSLVLLSTENKNPSSYDSSISQLLNYIRFDLNIINVAGQATFTYFSLSIVFSIFIMFLLIFSQLRAKRKVLIKPFIIFIATVTWIIENYLMIPMVIYSTIYIQHCWFVNDDYVIVYDRKLVFNEALGLLFVIQLCMLFSLIFLNTIFNYTSAYSYETSYGRAHSSISIKQIVFLFLISIFHIIVDKKYFLYMSITVGSFMLYNYIEYLPYYSNIDNMIDGGLWLTLTTSSILSLINDYTSNGFETVICLLILIPFLYYLLFAGIKKNLERKSMSSEDSPYIYELKIRRLCFSKKKIDEETAKKIRNLFNQATKKFIEFKLIYIWECNFELKYSCDFTFAMMKLLKMVFASKRPSFLPKQDNIFHSFPDIESQYFYYNLFKKISKSTTLKDLILLKYLKNFSKSNLLDADACKKLIELIDINLSSSQYSANIISQKCINFYKALIEKDRIMDTYLKNYESDTDSMTQYRNFREQLFSASDPNVQSQNDKMRESFVNKLLGNNSEFNCPRIVVSGYPKEIGTIIFINTAAVELLGAHKSTDILGLNFCHLIPPPFDKVHQNVLERFLLFGNKTELKRPHLVVLDSEGFCIEVTMQFRLAFHSQVPYFIVDLIPRLPRECLVLCSPEGKIYAFSQELNGIITKEMVNIELLLPGILEYFVIYPSNQTFVYKNGDKNEMIKRIELVIDGEILNVVYLYEDESTFNFYHQEMNELRNFSKQSSVMSKTKDLKVFAKKQSFTKRKNRTSVSVEIKATLNAVDNTDKINFLSKNLNYFNFGITLLFIIFAISLTLAQLYYTDSKILCLIVKELTTIRYYITSIALTTRSIEISSNHVTGKSYSQYVNIITENVGNMSILLHNMKDYSSIYHVESEFKNEQMLIITSFQGKLSSKNINLYESILEYISKTEMLIANNFSNYDDIAYIEINGINNIFNSINTTSYKVLESTILKSNKVSQILSLIKSILFLPILILVMLSTIIFIPLEKINISQWTIISNISTQTFLLIRLKTIERINQLHQPVIDMEPTVSRNRKIYTVIWKKYMWLILIFAIIIIIYYLLINFIIEDCLLFLIESQQKHWYWGGLRRSLIPKTFLWSRESSLSLFNESLYEKFTELQEIRSITKEFKKCERELNYINRKIIHDVLDLNKFFFDFYDYLDLYLGSPCEILNTVSNCSMNMMQYGMHSAINIFESDLDYLMDVKDNNWKYLAQKENTTYTMAQAIFAINHFFSDKAAFYYENYSKILIELCVAFCVVSLLFYFYFIRREIAKIQGILLSRNQISIMFKDSSLYRSLSSLGETNIQSSQQVLTKNMYP</sequence>
<keyword evidence="3" id="KW-1185">Reference proteome</keyword>
<comment type="caution">
    <text evidence="2">The sequence shown here is derived from an EMBL/GenBank/DDBJ whole genome shotgun (WGS) entry which is preliminary data.</text>
</comment>
<keyword evidence="1" id="KW-1133">Transmembrane helix</keyword>
<feature type="transmembrane region" description="Helical" evidence="1">
    <location>
        <begin position="1311"/>
        <end position="1330"/>
    </location>
</feature>
<feature type="transmembrane region" description="Helical" evidence="1">
    <location>
        <begin position="316"/>
        <end position="338"/>
    </location>
</feature>
<evidence type="ECO:0000313" key="3">
    <source>
        <dbReference type="Proteomes" id="UP000187209"/>
    </source>
</evidence>
<feature type="transmembrane region" description="Helical" evidence="1">
    <location>
        <begin position="116"/>
        <end position="136"/>
    </location>
</feature>
<feature type="transmembrane region" description="Helical" evidence="1">
    <location>
        <begin position="238"/>
        <end position="256"/>
    </location>
</feature>
<feature type="transmembrane region" description="Helical" evidence="1">
    <location>
        <begin position="148"/>
        <end position="174"/>
    </location>
</feature>
<dbReference type="Proteomes" id="UP000187209">
    <property type="component" value="Unassembled WGS sequence"/>
</dbReference>
<feature type="transmembrane region" description="Helical" evidence="1">
    <location>
        <begin position="1029"/>
        <end position="1050"/>
    </location>
</feature>
<reference evidence="2 3" key="1">
    <citation type="submission" date="2016-11" db="EMBL/GenBank/DDBJ databases">
        <title>The macronuclear genome of Stentor coeruleus: a giant cell with tiny introns.</title>
        <authorList>
            <person name="Slabodnick M."/>
            <person name="Ruby J.G."/>
            <person name="Reiff S.B."/>
            <person name="Swart E.C."/>
            <person name="Gosai S."/>
            <person name="Prabakaran S."/>
            <person name="Witkowska E."/>
            <person name="Larue G.E."/>
            <person name="Fisher S."/>
            <person name="Freeman R.M."/>
            <person name="Gunawardena J."/>
            <person name="Chu W."/>
            <person name="Stover N.A."/>
            <person name="Gregory B.D."/>
            <person name="Nowacki M."/>
            <person name="Derisi J."/>
            <person name="Roy S.W."/>
            <person name="Marshall W.F."/>
            <person name="Sood P."/>
        </authorList>
    </citation>
    <scope>NUCLEOTIDE SEQUENCE [LARGE SCALE GENOMIC DNA]</scope>
    <source>
        <strain evidence="2">WM001</strain>
    </source>
</reference>
<feature type="transmembrane region" description="Helical" evidence="1">
    <location>
        <begin position="194"/>
        <end position="217"/>
    </location>
</feature>
<protein>
    <recommendedName>
        <fullName evidence="4">PAS domain-containing protein</fullName>
    </recommendedName>
</protein>
<feature type="transmembrane region" description="Helical" evidence="1">
    <location>
        <begin position="844"/>
        <end position="867"/>
    </location>
</feature>
<accession>A0A1R2CTK0</accession>
<evidence type="ECO:0000313" key="2">
    <source>
        <dbReference type="EMBL" id="OMJ92322.1"/>
    </source>
</evidence>
<keyword evidence="1" id="KW-0472">Membrane</keyword>
<gene>
    <name evidence="2" type="ORF">SteCoe_4986</name>
</gene>
<evidence type="ECO:0000256" key="1">
    <source>
        <dbReference type="SAM" id="Phobius"/>
    </source>
</evidence>
<organism evidence="2 3">
    <name type="scientific">Stentor coeruleus</name>
    <dbReference type="NCBI Taxonomy" id="5963"/>
    <lineage>
        <taxon>Eukaryota</taxon>
        <taxon>Sar</taxon>
        <taxon>Alveolata</taxon>
        <taxon>Ciliophora</taxon>
        <taxon>Postciliodesmatophora</taxon>
        <taxon>Heterotrichea</taxon>
        <taxon>Heterotrichida</taxon>
        <taxon>Stentoridae</taxon>
        <taxon>Stentor</taxon>
    </lineage>
</organism>
<feature type="transmembrane region" description="Helical" evidence="1">
    <location>
        <begin position="262"/>
        <end position="279"/>
    </location>
</feature>
<evidence type="ECO:0008006" key="4">
    <source>
        <dbReference type="Google" id="ProtNLM"/>
    </source>
</evidence>
<name>A0A1R2CTK0_9CILI</name>
<dbReference type="EMBL" id="MPUH01000064">
    <property type="protein sequence ID" value="OMJ92322.1"/>
    <property type="molecule type" value="Genomic_DNA"/>
</dbReference>
<keyword evidence="1" id="KW-0812">Transmembrane</keyword>
<feature type="transmembrane region" description="Helical" evidence="1">
    <location>
        <begin position="1110"/>
        <end position="1132"/>
    </location>
</feature>
<dbReference type="OrthoDB" id="325982at2759"/>
<proteinExistence type="predicted"/>